<feature type="transmembrane region" description="Helical" evidence="8">
    <location>
        <begin position="147"/>
        <end position="163"/>
    </location>
</feature>
<dbReference type="InterPro" id="IPR036640">
    <property type="entry name" value="ABC1_TM_sf"/>
</dbReference>
<keyword evidence="12" id="KW-1185">Reference proteome</keyword>
<dbReference type="CDD" id="cd18584">
    <property type="entry name" value="ABC_6TM_AarD_CydD"/>
    <property type="match status" value="1"/>
</dbReference>
<dbReference type="Pfam" id="PF00005">
    <property type="entry name" value="ABC_tran"/>
    <property type="match status" value="1"/>
</dbReference>
<dbReference type="AlphaFoldDB" id="A0A5C4JRU0"/>
<proteinExistence type="predicted"/>
<evidence type="ECO:0000256" key="1">
    <source>
        <dbReference type="ARBA" id="ARBA00004651"/>
    </source>
</evidence>
<evidence type="ECO:0000256" key="8">
    <source>
        <dbReference type="SAM" id="Phobius"/>
    </source>
</evidence>
<evidence type="ECO:0000313" key="11">
    <source>
        <dbReference type="EMBL" id="TNB48093.1"/>
    </source>
</evidence>
<sequence length="577" mass="63005">MPLHDGKASDRERWLKTWQGKARRKGGLTVFFGLLSAALIIAQCLLIARIIAAVVVNSAVLADVSSSLIWLAAVFVLRFFADVLKRGFAFETALSVKTSMRSALFDRIVAMGPVGLEREHSGEIIATMTAGLDEIEGYFSGYLPQKFLAALIPLVVLAVVFPFDKISFLILLITLPILPIFMFIVGKGAEKLNRRQWRRLSIMGAHFFDVIEGLTTLKQLGASRREAAIIARVSEDYRKTTMAVLRVAFLSSLVLEFFATISVAMVAVYVGFRLYYGDMLFFPGLFALLLAPEFFRPLRDMGTQYHARMSALAAAEELIRIFEYPSPQPGKTVVSGNKPLDIAFENVSFNYPEGGGVFDIGLTLASGECIALVGPSGAGKTTLARLLLGFLQPDKGRLLVNGHALGELSERHWFERIGWVPQRPTLFAGTLRENIALAMPDASYDTIEKAASIARAQAMIEAMPKGYDTTIEQDGTGLSCGQAQRIAVARAVLTTPDLLILDEPTAALDREAAIGLLAGLRRALPQTAFFVVTHDARLAAEADRIVSLDGGRIVDGQPDGQRQPRQKPPCTTAREDE</sequence>
<dbReference type="GO" id="GO:0005524">
    <property type="term" value="F:ATP binding"/>
    <property type="evidence" value="ECO:0007669"/>
    <property type="project" value="UniProtKB-KW"/>
</dbReference>
<keyword evidence="5 8" id="KW-1133">Transmembrane helix</keyword>
<dbReference type="InterPro" id="IPR003439">
    <property type="entry name" value="ABC_transporter-like_ATP-bd"/>
</dbReference>
<dbReference type="PANTHER" id="PTHR24221:SF590">
    <property type="entry name" value="COMPONENT LINKED WITH THE ASSEMBLY OF CYTOCHROME' TRANSPORT TRANSMEMBRANE ATP-BINDING PROTEIN ABC TRANSPORTER CYDD-RELATED"/>
    <property type="match status" value="1"/>
</dbReference>
<dbReference type="SMART" id="SM00382">
    <property type="entry name" value="AAA"/>
    <property type="match status" value="1"/>
</dbReference>
<evidence type="ECO:0000259" key="10">
    <source>
        <dbReference type="PROSITE" id="PS50929"/>
    </source>
</evidence>
<dbReference type="NCBIfam" id="TIGR02857">
    <property type="entry name" value="CydD"/>
    <property type="match status" value="1"/>
</dbReference>
<dbReference type="PROSITE" id="PS50929">
    <property type="entry name" value="ABC_TM1F"/>
    <property type="match status" value="1"/>
</dbReference>
<keyword evidence="4" id="KW-0067">ATP-binding</keyword>
<feature type="domain" description="ABC transmembrane type-1" evidence="10">
    <location>
        <begin position="28"/>
        <end position="310"/>
    </location>
</feature>
<dbReference type="Pfam" id="PF00664">
    <property type="entry name" value="ABC_membrane"/>
    <property type="match status" value="1"/>
</dbReference>
<feature type="transmembrane region" description="Helical" evidence="8">
    <location>
        <begin position="275"/>
        <end position="295"/>
    </location>
</feature>
<protein>
    <submittedName>
        <fullName evidence="11">Thiol reductant ABC exporter subunit CydD</fullName>
    </submittedName>
</protein>
<dbReference type="RefSeq" id="WP_138748519.1">
    <property type="nucleotide sequence ID" value="NZ_VCLB01000005.1"/>
</dbReference>
<dbReference type="Proteomes" id="UP000307874">
    <property type="component" value="Unassembled WGS sequence"/>
</dbReference>
<dbReference type="PROSITE" id="PS50893">
    <property type="entry name" value="ABC_TRANSPORTER_2"/>
    <property type="match status" value="1"/>
</dbReference>
<dbReference type="EMBL" id="VCLB01000005">
    <property type="protein sequence ID" value="TNB48093.1"/>
    <property type="molecule type" value="Genomic_DNA"/>
</dbReference>
<evidence type="ECO:0000256" key="6">
    <source>
        <dbReference type="ARBA" id="ARBA00023136"/>
    </source>
</evidence>
<evidence type="ECO:0000256" key="5">
    <source>
        <dbReference type="ARBA" id="ARBA00022989"/>
    </source>
</evidence>
<feature type="transmembrane region" description="Helical" evidence="8">
    <location>
        <begin position="58"/>
        <end position="80"/>
    </location>
</feature>
<gene>
    <name evidence="11" type="primary">cydD</name>
    <name evidence="11" type="ORF">FF124_10980</name>
</gene>
<feature type="transmembrane region" description="Helical" evidence="8">
    <location>
        <begin position="169"/>
        <end position="189"/>
    </location>
</feature>
<feature type="domain" description="ABC transporter" evidence="9">
    <location>
        <begin position="342"/>
        <end position="575"/>
    </location>
</feature>
<dbReference type="Gene3D" id="1.20.1560.10">
    <property type="entry name" value="ABC transporter type 1, transmembrane domain"/>
    <property type="match status" value="1"/>
</dbReference>
<reference evidence="11 12" key="1">
    <citation type="submission" date="2019-05" db="EMBL/GenBank/DDBJ databases">
        <authorList>
            <person name="Lee S.D."/>
        </authorList>
    </citation>
    <scope>NUCLEOTIDE SEQUENCE [LARGE SCALE GENOMIC DNA]</scope>
    <source>
        <strain evidence="11 12">GH2-6</strain>
    </source>
</reference>
<accession>A0A5C4JRU0</accession>
<feature type="region of interest" description="Disordered" evidence="7">
    <location>
        <begin position="550"/>
        <end position="577"/>
    </location>
</feature>
<keyword evidence="2 8" id="KW-0812">Transmembrane</keyword>
<dbReference type="InterPro" id="IPR011527">
    <property type="entry name" value="ABC1_TM_dom"/>
</dbReference>
<dbReference type="OrthoDB" id="9806127at2"/>
<dbReference type="InterPro" id="IPR027417">
    <property type="entry name" value="P-loop_NTPase"/>
</dbReference>
<feature type="transmembrane region" description="Helical" evidence="8">
    <location>
        <begin position="247"/>
        <end position="269"/>
    </location>
</feature>
<dbReference type="InterPro" id="IPR039421">
    <property type="entry name" value="Type_1_exporter"/>
</dbReference>
<dbReference type="InterPro" id="IPR003593">
    <property type="entry name" value="AAA+_ATPase"/>
</dbReference>
<evidence type="ECO:0000256" key="4">
    <source>
        <dbReference type="ARBA" id="ARBA00022840"/>
    </source>
</evidence>
<evidence type="ECO:0000259" key="9">
    <source>
        <dbReference type="PROSITE" id="PS50893"/>
    </source>
</evidence>
<dbReference type="PANTHER" id="PTHR24221">
    <property type="entry name" value="ATP-BINDING CASSETTE SUB-FAMILY B"/>
    <property type="match status" value="1"/>
</dbReference>
<comment type="subcellular location">
    <subcellularLocation>
        <location evidence="1">Cell membrane</location>
        <topology evidence="1">Multi-pass membrane protein</topology>
    </subcellularLocation>
</comment>
<dbReference type="GO" id="GO:0140359">
    <property type="term" value="F:ABC-type transporter activity"/>
    <property type="evidence" value="ECO:0007669"/>
    <property type="project" value="InterPro"/>
</dbReference>
<dbReference type="InterPro" id="IPR014216">
    <property type="entry name" value="ABC_transptr_CydD"/>
</dbReference>
<dbReference type="GO" id="GO:0016887">
    <property type="term" value="F:ATP hydrolysis activity"/>
    <property type="evidence" value="ECO:0007669"/>
    <property type="project" value="InterPro"/>
</dbReference>
<dbReference type="SUPFAM" id="SSF90123">
    <property type="entry name" value="ABC transporter transmembrane region"/>
    <property type="match status" value="1"/>
</dbReference>
<reference evidence="11 12" key="2">
    <citation type="submission" date="2019-06" db="EMBL/GenBank/DDBJ databases">
        <title>Martelella lutilitoris sp. nov., isolated from a tidal mudflat.</title>
        <authorList>
            <person name="Kim Y.-J."/>
        </authorList>
    </citation>
    <scope>NUCLEOTIDE SEQUENCE [LARGE SCALE GENOMIC DNA]</scope>
    <source>
        <strain evidence="11 12">GH2-6</strain>
    </source>
</reference>
<dbReference type="GO" id="GO:0005886">
    <property type="term" value="C:plasma membrane"/>
    <property type="evidence" value="ECO:0007669"/>
    <property type="project" value="UniProtKB-SubCell"/>
</dbReference>
<feature type="transmembrane region" description="Helical" evidence="8">
    <location>
        <begin position="28"/>
        <end position="52"/>
    </location>
</feature>
<organism evidence="11 12">
    <name type="scientific">Martelella lutilitoris</name>
    <dbReference type="NCBI Taxonomy" id="2583532"/>
    <lineage>
        <taxon>Bacteria</taxon>
        <taxon>Pseudomonadati</taxon>
        <taxon>Pseudomonadota</taxon>
        <taxon>Alphaproteobacteria</taxon>
        <taxon>Hyphomicrobiales</taxon>
        <taxon>Aurantimonadaceae</taxon>
        <taxon>Martelella</taxon>
    </lineage>
</organism>
<dbReference type="GO" id="GO:0042883">
    <property type="term" value="P:cysteine transport"/>
    <property type="evidence" value="ECO:0007669"/>
    <property type="project" value="InterPro"/>
</dbReference>
<comment type="caution">
    <text evidence="11">The sequence shown here is derived from an EMBL/GenBank/DDBJ whole genome shotgun (WGS) entry which is preliminary data.</text>
</comment>
<name>A0A5C4JRU0_9HYPH</name>
<evidence type="ECO:0000256" key="7">
    <source>
        <dbReference type="SAM" id="MobiDB-lite"/>
    </source>
</evidence>
<keyword evidence="3" id="KW-0547">Nucleotide-binding</keyword>
<evidence type="ECO:0000313" key="12">
    <source>
        <dbReference type="Proteomes" id="UP000307874"/>
    </source>
</evidence>
<dbReference type="Gene3D" id="3.40.50.300">
    <property type="entry name" value="P-loop containing nucleotide triphosphate hydrolases"/>
    <property type="match status" value="1"/>
</dbReference>
<evidence type="ECO:0000256" key="2">
    <source>
        <dbReference type="ARBA" id="ARBA00022692"/>
    </source>
</evidence>
<keyword evidence="6 8" id="KW-0472">Membrane</keyword>
<evidence type="ECO:0000256" key="3">
    <source>
        <dbReference type="ARBA" id="ARBA00022741"/>
    </source>
</evidence>
<dbReference type="SUPFAM" id="SSF52540">
    <property type="entry name" value="P-loop containing nucleoside triphosphate hydrolases"/>
    <property type="match status" value="1"/>
</dbReference>